<dbReference type="PANTHER" id="PTHR10151:SF120">
    <property type="entry name" value="BIS(5'-ADENOSYL)-TRIPHOSPHATASE"/>
    <property type="match status" value="1"/>
</dbReference>
<gene>
    <name evidence="1" type="ORF">BKA24_002080</name>
</gene>
<dbReference type="PANTHER" id="PTHR10151">
    <property type="entry name" value="ECTONUCLEOTIDE PYROPHOSPHATASE/PHOSPHODIESTERASE"/>
    <property type="match status" value="1"/>
</dbReference>
<keyword evidence="2" id="KW-1185">Reference proteome</keyword>
<proteinExistence type="predicted"/>
<dbReference type="GO" id="GO:0016787">
    <property type="term" value="F:hydrolase activity"/>
    <property type="evidence" value="ECO:0007669"/>
    <property type="project" value="UniProtKB-ARBA"/>
</dbReference>
<dbReference type="Gene3D" id="3.40.720.10">
    <property type="entry name" value="Alkaline Phosphatase, subunit A"/>
    <property type="match status" value="1"/>
</dbReference>
<organism evidence="1 2">
    <name type="scientific">Microbacterium marinum</name>
    <dbReference type="NCBI Taxonomy" id="421115"/>
    <lineage>
        <taxon>Bacteria</taxon>
        <taxon>Bacillati</taxon>
        <taxon>Actinomycetota</taxon>
        <taxon>Actinomycetes</taxon>
        <taxon>Micrococcales</taxon>
        <taxon>Microbacteriaceae</taxon>
        <taxon>Microbacterium</taxon>
    </lineage>
</organism>
<dbReference type="AlphaFoldDB" id="A0A7W7FIF0"/>
<dbReference type="InterPro" id="IPR002591">
    <property type="entry name" value="Phosphodiest/P_Trfase"/>
</dbReference>
<accession>A0A7W7FIF0</accession>
<name>A0A7W7FIF0_9MICO</name>
<sequence>MVPNVLAALEGAPSWFAPARSAIVLLVDGLGRGNLTARAGYARFLTQRMTKKDAARTVFPATTAAALASLLTGDAPGAHGLVGYRARVPGTDEVPNQLRGYETDGLDPLTWQRSRPLLEREAERGRPVFVVTKAAYEGTGFTRALQRGAEFVAAASIAERVDRAADLALRHPGALIYAYVPELDAIGHARGWESDEWSAGLETVDAAARTLDTALGRHAGAVVTADHGMVDVPRHRQMLVGAGDELWEGVRVVGGEPRMLHLYAEDGGAEGVFARWDAREQARAWVLRRRDAIEAGLFGEAVDPDVEARIGDVLVAARASVAYYDDRESDKKPQNMIGQHGSLTDAERIVPLVRLGAFAVGG</sequence>
<dbReference type="EMBL" id="JACHMD010000001">
    <property type="protein sequence ID" value="MBB4667371.1"/>
    <property type="molecule type" value="Genomic_DNA"/>
</dbReference>
<protein>
    <recommendedName>
        <fullName evidence="3">Type I phosphodiesterase / nucleotide pyrophosphatase</fullName>
    </recommendedName>
</protein>
<dbReference type="SUPFAM" id="SSF53649">
    <property type="entry name" value="Alkaline phosphatase-like"/>
    <property type="match status" value="1"/>
</dbReference>
<comment type="caution">
    <text evidence="1">The sequence shown here is derived from an EMBL/GenBank/DDBJ whole genome shotgun (WGS) entry which is preliminary data.</text>
</comment>
<evidence type="ECO:0000313" key="1">
    <source>
        <dbReference type="EMBL" id="MBB4667371.1"/>
    </source>
</evidence>
<dbReference type="Pfam" id="PF01663">
    <property type="entry name" value="Phosphodiest"/>
    <property type="match status" value="1"/>
</dbReference>
<dbReference type="Proteomes" id="UP000573729">
    <property type="component" value="Unassembled WGS sequence"/>
</dbReference>
<evidence type="ECO:0008006" key="3">
    <source>
        <dbReference type="Google" id="ProtNLM"/>
    </source>
</evidence>
<reference evidence="1 2" key="1">
    <citation type="submission" date="2020-08" db="EMBL/GenBank/DDBJ databases">
        <title>Sequencing the genomes of 1000 actinobacteria strains.</title>
        <authorList>
            <person name="Klenk H.-P."/>
        </authorList>
    </citation>
    <scope>NUCLEOTIDE SEQUENCE [LARGE SCALE GENOMIC DNA]</scope>
    <source>
        <strain evidence="1 2">DSM 24947</strain>
    </source>
</reference>
<dbReference type="InterPro" id="IPR017850">
    <property type="entry name" value="Alkaline_phosphatase_core_sf"/>
</dbReference>
<evidence type="ECO:0000313" key="2">
    <source>
        <dbReference type="Proteomes" id="UP000573729"/>
    </source>
</evidence>